<reference evidence="1" key="1">
    <citation type="submission" date="2014-04" db="EMBL/GenBank/DDBJ databases">
        <authorList>
            <person name="Croucher N."/>
        </authorList>
    </citation>
    <scope>NUCLEOTIDE SEQUENCE</scope>
    <source>
        <strain evidence="1">R34-3194</strain>
    </source>
</reference>
<accession>A0A098ANA1</accession>
<dbReference type="AlphaFoldDB" id="A0A098ANA1"/>
<proteinExistence type="predicted"/>
<dbReference type="EMBL" id="LK020686">
    <property type="protein sequence ID" value="CDQ29987.1"/>
    <property type="molecule type" value="Genomic_DNA"/>
</dbReference>
<reference evidence="1" key="2">
    <citation type="submission" date="2014-10" db="EMBL/GenBank/DDBJ databases">
        <title>Contrasting mechanisms driving short-term and long-term diversification of pneumococci.</title>
        <authorList>
            <person name="Croucher N.J."/>
            <person name="Coupland P.C."/>
            <person name="Stevenson A.E."/>
            <person name="Callendrello A."/>
            <person name="Bentley S.D."/>
            <person name="Hanage W.P."/>
        </authorList>
    </citation>
    <scope>NUCLEOTIDE SEQUENCE</scope>
    <source>
        <strain evidence="1">R34-3194</strain>
    </source>
</reference>
<name>A0A098ANA1_STREE</name>
<evidence type="ECO:0000313" key="1">
    <source>
        <dbReference type="EMBL" id="CDQ29987.1"/>
    </source>
</evidence>
<protein>
    <submittedName>
        <fullName evidence="1">Putative prophage protein</fullName>
    </submittedName>
</protein>
<dbReference type="RefSeq" id="WP_050123367.1">
    <property type="nucleotide sequence ID" value="NZ_CFJW02000130.1"/>
</dbReference>
<organism evidence="1">
    <name type="scientific">Streptococcus pneumoniae</name>
    <dbReference type="NCBI Taxonomy" id="1313"/>
    <lineage>
        <taxon>Bacteria</taxon>
        <taxon>Bacillati</taxon>
        <taxon>Bacillota</taxon>
        <taxon>Bacilli</taxon>
        <taxon>Lactobacillales</taxon>
        <taxon>Streptococcaceae</taxon>
        <taxon>Streptococcus</taxon>
    </lineage>
</organism>
<sequence length="63" mass="7347">MTNDVFYSRNRAVLIDKINDTIRNSGLTDDEKVSIINQYLRKMIANHEVEIQALMEQISNHNL</sequence>